<comment type="caution">
    <text evidence="3">The sequence shown here is derived from an EMBL/GenBank/DDBJ whole genome shotgun (WGS) entry which is preliminary data.</text>
</comment>
<gene>
    <name evidence="3" type="ORF">L332_05695</name>
</gene>
<sequence length="405" mass="42803">MHTGAQSPKGRWIEYVEGDPEGIVARGRSIESLGRVMQASATTLEQVKDGADGQKGLAVEKLREVVGDSHGLLRQAGELYEPTGPVLVAYGEALAGVQPKIKAHADRCAELWATFAALPGSVEPRGTGGWLQPEPDSPEAEQQAEEDAAKLAAYRAWEDEAGYWDADYDTWEEAFETAATDIGDVLEGKVKDGFWDNVDGFVAGLQKALSWAGLAVGILAIIFGGPILALIGGIIGLVALGLTIYQKIRGDAGWLQLGLAIAGVLPWGKLGKIAGGKFSFADDMFGGVLGATAWRNAGSQARELGFAYLFHGRGATGALGSLRQLATGNNPNGFGDVFLRLLTGKDVAAYEKLGDVTTGVLPALATASDLLHGLFAVPLKYDGWISMFTGHETIKKKVPVLDVVW</sequence>
<dbReference type="RefSeq" id="WP_021010924.1">
    <property type="nucleotide sequence ID" value="NZ_ASHR01000028.1"/>
</dbReference>
<reference evidence="3 4" key="1">
    <citation type="journal article" date="2013" name="Genome Announc.">
        <title>First draft genome sequence from a member of the genus agrococcus, isolated from modern microbialites.</title>
        <authorList>
            <person name="White R.A.III."/>
            <person name="Grassa C.J."/>
            <person name="Suttle C.A."/>
        </authorList>
    </citation>
    <scope>NUCLEOTIDE SEQUENCE [LARGE SCALE GENOMIC DNA]</scope>
    <source>
        <strain evidence="3 4">RW1</strain>
    </source>
</reference>
<accession>U1LNK1</accession>
<dbReference type="Proteomes" id="UP000016462">
    <property type="component" value="Unassembled WGS sequence"/>
</dbReference>
<evidence type="ECO:0000313" key="3">
    <source>
        <dbReference type="EMBL" id="ERG63949.1"/>
    </source>
</evidence>
<evidence type="ECO:0000256" key="1">
    <source>
        <dbReference type="SAM" id="MobiDB-lite"/>
    </source>
</evidence>
<feature type="transmembrane region" description="Helical" evidence="2">
    <location>
        <begin position="211"/>
        <end position="240"/>
    </location>
</feature>
<name>U1LNK1_9MICO</name>
<dbReference type="OrthoDB" id="5044126at2"/>
<keyword evidence="2" id="KW-0812">Transmembrane</keyword>
<feature type="region of interest" description="Disordered" evidence="1">
    <location>
        <begin position="124"/>
        <end position="143"/>
    </location>
</feature>
<dbReference type="EMBL" id="ASHR01000028">
    <property type="protein sequence ID" value="ERG63949.1"/>
    <property type="molecule type" value="Genomic_DNA"/>
</dbReference>
<proteinExistence type="predicted"/>
<organism evidence="3 4">
    <name type="scientific">Agrococcus pavilionensis RW1</name>
    <dbReference type="NCBI Taxonomy" id="1330458"/>
    <lineage>
        <taxon>Bacteria</taxon>
        <taxon>Bacillati</taxon>
        <taxon>Actinomycetota</taxon>
        <taxon>Actinomycetes</taxon>
        <taxon>Micrococcales</taxon>
        <taxon>Microbacteriaceae</taxon>
        <taxon>Agrococcus</taxon>
    </lineage>
</organism>
<keyword evidence="2" id="KW-1133">Transmembrane helix</keyword>
<protein>
    <submittedName>
        <fullName evidence="3">Uncharacterized protein</fullName>
    </submittedName>
</protein>
<evidence type="ECO:0000256" key="2">
    <source>
        <dbReference type="SAM" id="Phobius"/>
    </source>
</evidence>
<evidence type="ECO:0000313" key="4">
    <source>
        <dbReference type="Proteomes" id="UP000016462"/>
    </source>
</evidence>
<keyword evidence="4" id="KW-1185">Reference proteome</keyword>
<keyword evidence="2" id="KW-0472">Membrane</keyword>
<dbReference type="AlphaFoldDB" id="U1LNK1"/>